<feature type="region of interest" description="Disordered" evidence="15">
    <location>
        <begin position="327"/>
        <end position="354"/>
    </location>
</feature>
<evidence type="ECO:0000256" key="5">
    <source>
        <dbReference type="ARBA" id="ARBA00015413"/>
    </source>
</evidence>
<accession>A0AA39WVU6</accession>
<dbReference type="Gene3D" id="1.10.10.1700">
    <property type="entry name" value="Histone-lysine N-methyltransferase"/>
    <property type="match status" value="1"/>
</dbReference>
<feature type="region of interest" description="Disordered" evidence="15">
    <location>
        <begin position="374"/>
        <end position="416"/>
    </location>
</feature>
<reference evidence="17" key="1">
    <citation type="submission" date="2023-06" db="EMBL/GenBank/DDBJ databases">
        <title>Genome-scale phylogeny and comparative genomics of the fungal order Sordariales.</title>
        <authorList>
            <consortium name="Lawrence Berkeley National Laboratory"/>
            <person name="Hensen N."/>
            <person name="Bonometti L."/>
            <person name="Westerberg I."/>
            <person name="Brannstrom I.O."/>
            <person name="Guillou S."/>
            <person name="Cros-Aarteil S."/>
            <person name="Calhoun S."/>
            <person name="Haridas S."/>
            <person name="Kuo A."/>
            <person name="Mondo S."/>
            <person name="Pangilinan J."/>
            <person name="Riley R."/>
            <person name="Labutti K."/>
            <person name="Andreopoulos B."/>
            <person name="Lipzen A."/>
            <person name="Chen C."/>
            <person name="Yanf M."/>
            <person name="Daum C."/>
            <person name="Ng V."/>
            <person name="Clum A."/>
            <person name="Steindorff A."/>
            <person name="Ohm R."/>
            <person name="Martin F."/>
            <person name="Silar P."/>
            <person name="Natvig D."/>
            <person name="Lalanne C."/>
            <person name="Gautier V."/>
            <person name="Ament-Velasquez S.L."/>
            <person name="Kruys A."/>
            <person name="Hutchinson M.I."/>
            <person name="Powell A.J."/>
            <person name="Barry K."/>
            <person name="Miller A.N."/>
            <person name="Grigoriev I.V."/>
            <person name="Debuchy R."/>
            <person name="Gladieux P."/>
            <person name="Thoren M.H."/>
            <person name="Johannesson H."/>
        </authorList>
    </citation>
    <scope>NUCLEOTIDE SEQUENCE</scope>
    <source>
        <strain evidence="17">CBS 606.72</strain>
    </source>
</reference>
<dbReference type="GO" id="GO:0005694">
    <property type="term" value="C:chromosome"/>
    <property type="evidence" value="ECO:0007669"/>
    <property type="project" value="UniProtKB-SubCell"/>
</dbReference>
<keyword evidence="10" id="KW-0156">Chromatin regulator</keyword>
<dbReference type="SMART" id="SM00317">
    <property type="entry name" value="SET"/>
    <property type="match status" value="1"/>
</dbReference>
<evidence type="ECO:0000256" key="15">
    <source>
        <dbReference type="SAM" id="MobiDB-lite"/>
    </source>
</evidence>
<comment type="catalytic activity">
    <reaction evidence="14">
        <text>L-lysyl(20)-[histone H4] + 3 S-adenosyl-L-methionine = N(6),N(6),N(6)-trimethyl-L-lysyl(20)-[histone H4] + 3 S-adenosyl-L-homocysteine + 3 H(+)</text>
        <dbReference type="Rhea" id="RHEA:64456"/>
        <dbReference type="Rhea" id="RHEA-COMP:15554"/>
        <dbReference type="Rhea" id="RHEA-COMP:15998"/>
        <dbReference type="ChEBI" id="CHEBI:15378"/>
        <dbReference type="ChEBI" id="CHEBI:29969"/>
        <dbReference type="ChEBI" id="CHEBI:57856"/>
        <dbReference type="ChEBI" id="CHEBI:59789"/>
        <dbReference type="ChEBI" id="CHEBI:61961"/>
        <dbReference type="EC" id="2.1.1.372"/>
    </reaction>
</comment>
<evidence type="ECO:0000256" key="8">
    <source>
        <dbReference type="ARBA" id="ARBA00022679"/>
    </source>
</evidence>
<dbReference type="EMBL" id="JAULSU010000003">
    <property type="protein sequence ID" value="KAK0622573.1"/>
    <property type="molecule type" value="Genomic_DNA"/>
</dbReference>
<dbReference type="Gene3D" id="2.170.270.10">
    <property type="entry name" value="SET domain"/>
    <property type="match status" value="1"/>
</dbReference>
<dbReference type="GO" id="GO:0140943">
    <property type="term" value="F:histone H4K20 trimethyltransferase activity"/>
    <property type="evidence" value="ECO:0007669"/>
    <property type="project" value="UniProtKB-EC"/>
</dbReference>
<evidence type="ECO:0000256" key="7">
    <source>
        <dbReference type="ARBA" id="ARBA00022603"/>
    </source>
</evidence>
<evidence type="ECO:0000313" key="17">
    <source>
        <dbReference type="EMBL" id="KAK0622573.1"/>
    </source>
</evidence>
<keyword evidence="7" id="KW-0489">Methyltransferase</keyword>
<proteinExistence type="predicted"/>
<feature type="region of interest" description="Disordered" evidence="15">
    <location>
        <begin position="658"/>
        <end position="720"/>
    </location>
</feature>
<feature type="region of interest" description="Disordered" evidence="15">
    <location>
        <begin position="278"/>
        <end position="311"/>
    </location>
</feature>
<evidence type="ECO:0000256" key="12">
    <source>
        <dbReference type="ARBA" id="ARBA00024057"/>
    </source>
</evidence>
<dbReference type="InterPro" id="IPR039977">
    <property type="entry name" value="Suv4-20/Set9"/>
</dbReference>
<evidence type="ECO:0000256" key="2">
    <source>
        <dbReference type="ARBA" id="ARBA00004123"/>
    </source>
</evidence>
<comment type="subcellular location">
    <subcellularLocation>
        <location evidence="3">Chromosome</location>
    </subcellularLocation>
    <subcellularLocation>
        <location evidence="2">Nucleus</location>
    </subcellularLocation>
</comment>
<evidence type="ECO:0000256" key="13">
    <source>
        <dbReference type="ARBA" id="ARBA00030653"/>
    </source>
</evidence>
<gene>
    <name evidence="17" type="ORF">B0T14DRAFT_427019</name>
</gene>
<protein>
    <recommendedName>
        <fullName evidence="5">Histone-lysine N-methyltransferase SET9</fullName>
        <ecNumber evidence="12">2.1.1.372</ecNumber>
    </recommendedName>
    <alternativeName>
        <fullName evidence="4">Histone-lysine N-methyltransferase set9</fullName>
    </alternativeName>
    <alternativeName>
        <fullName evidence="13">SET domain protein 9</fullName>
    </alternativeName>
</protein>
<evidence type="ECO:0000256" key="3">
    <source>
        <dbReference type="ARBA" id="ARBA00004286"/>
    </source>
</evidence>
<evidence type="ECO:0000256" key="10">
    <source>
        <dbReference type="ARBA" id="ARBA00022853"/>
    </source>
</evidence>
<sequence>MPRASPAAAKKQPLTLAQLSSYDDILTDALVDHVYYWATIPKNRTSYHPSRGVREEDVTRIIQTDLIVTPDLTLAEEKLLATDGLKRFYGRLKTPKEKEDFKAHLRRYMSIYLPDCPFEVNTTNRYTISTHEASVTARRYIKRNETIKYLAGIQVVITPEEEAEMSLRKKDFSLVVSSRSKSTSLFMGPARFANHDCNANARLVTRGQAAIEIIACRDIQVGDEITVSYSDSYFGEDNCECLCHTCELKGANGWKSDIDGSSIQNSIETDGVGAAQGYSLRRRRRDESVTGAGSRAPSVTPDLRPRVLKSRRSQILLGDRASTVDSTTTTTVRCSAISGKRKRDLSALTPPVTPAKRQKTVPYEVIPIALGSASSRESSASALAGDSIMSDADNGSTTEATSPEAESPMPLALSPHPAPVKAVMEGLKREEEGSEIQVQAIPEAIVVASGCATEILPTPPMLESSVLSPSTDTELTPKPVSLAAAVDSILAASQLSQLSSPVATPSMCTPSANDEADTFGIDETPSKAPGRGRTKTRAAVPREIAKSVSRGPSTSSRASSMAPPKLRRVRGDYVLTPALLSVAESAWVHCTNCRAAFVQQDAYFTKISCPRCERHSKLYGYVWPKTQPAGPGDREERILDHRLINRFLDPEDEARIRGRKHWKARPSTGQEPMEEEEQCNKQGARGKPTVRSEADSEEATATGLRRSGRARRVTAKVGGE</sequence>
<dbReference type="InterPro" id="IPR025783">
    <property type="entry name" value="Set9_fungi"/>
</dbReference>
<evidence type="ECO:0000256" key="14">
    <source>
        <dbReference type="ARBA" id="ARBA00048081"/>
    </source>
</evidence>
<dbReference type="GO" id="GO:0032259">
    <property type="term" value="P:methylation"/>
    <property type="evidence" value="ECO:0007669"/>
    <property type="project" value="UniProtKB-KW"/>
</dbReference>
<dbReference type="PANTHER" id="PTHR12977:SF4">
    <property type="entry name" value="HISTONE-LYSINE N-METHYLTRANSFERASE KMT5B"/>
    <property type="match status" value="1"/>
</dbReference>
<evidence type="ECO:0000256" key="1">
    <source>
        <dbReference type="ARBA" id="ARBA00001984"/>
    </source>
</evidence>
<dbReference type="CDD" id="cd10524">
    <property type="entry name" value="SET_Suv4-20-like"/>
    <property type="match status" value="1"/>
</dbReference>
<keyword evidence="9" id="KW-0949">S-adenosyl-L-methionine</keyword>
<evidence type="ECO:0000256" key="4">
    <source>
        <dbReference type="ARBA" id="ARBA00014232"/>
    </source>
</evidence>
<keyword evidence="8" id="KW-0808">Transferase</keyword>
<evidence type="ECO:0000313" key="18">
    <source>
        <dbReference type="Proteomes" id="UP001175000"/>
    </source>
</evidence>
<evidence type="ECO:0000256" key="11">
    <source>
        <dbReference type="ARBA" id="ARBA00023242"/>
    </source>
</evidence>
<dbReference type="Pfam" id="PF00856">
    <property type="entry name" value="SET"/>
    <property type="match status" value="1"/>
</dbReference>
<dbReference type="Proteomes" id="UP001175000">
    <property type="component" value="Unassembled WGS sequence"/>
</dbReference>
<comment type="caution">
    <text evidence="17">The sequence shown here is derived from an EMBL/GenBank/DDBJ whole genome shotgun (WGS) entry which is preliminary data.</text>
</comment>
<evidence type="ECO:0000256" key="9">
    <source>
        <dbReference type="ARBA" id="ARBA00022691"/>
    </source>
</evidence>
<dbReference type="PROSITE" id="PS50280">
    <property type="entry name" value="SET"/>
    <property type="match status" value="1"/>
</dbReference>
<dbReference type="EC" id="2.1.1.372" evidence="12"/>
<dbReference type="InterPro" id="IPR001214">
    <property type="entry name" value="SET_dom"/>
</dbReference>
<name>A0AA39WVU6_9PEZI</name>
<keyword evidence="18" id="KW-1185">Reference proteome</keyword>
<dbReference type="InterPro" id="IPR041938">
    <property type="entry name" value="Hist-Lys_N-MTase_N"/>
</dbReference>
<evidence type="ECO:0000256" key="6">
    <source>
        <dbReference type="ARBA" id="ARBA00022454"/>
    </source>
</evidence>
<feature type="region of interest" description="Disordered" evidence="15">
    <location>
        <begin position="506"/>
        <end position="564"/>
    </location>
</feature>
<dbReference type="PROSITE" id="PS51567">
    <property type="entry name" value="SAM_MT43_SUVAR420_1"/>
    <property type="match status" value="1"/>
</dbReference>
<organism evidence="17 18">
    <name type="scientific">Immersiella caudata</name>
    <dbReference type="NCBI Taxonomy" id="314043"/>
    <lineage>
        <taxon>Eukaryota</taxon>
        <taxon>Fungi</taxon>
        <taxon>Dikarya</taxon>
        <taxon>Ascomycota</taxon>
        <taxon>Pezizomycotina</taxon>
        <taxon>Sordariomycetes</taxon>
        <taxon>Sordariomycetidae</taxon>
        <taxon>Sordariales</taxon>
        <taxon>Lasiosphaeriaceae</taxon>
        <taxon>Immersiella</taxon>
    </lineage>
</organism>
<dbReference type="AlphaFoldDB" id="A0AA39WVU6"/>
<dbReference type="PANTHER" id="PTHR12977">
    <property type="entry name" value="SUPPRESSOR OF VARIEGATION 4-20-RELATED"/>
    <property type="match status" value="1"/>
</dbReference>
<keyword evidence="11" id="KW-0539">Nucleus</keyword>
<evidence type="ECO:0000259" key="16">
    <source>
        <dbReference type="PROSITE" id="PS50280"/>
    </source>
</evidence>
<comment type="function">
    <text evidence="1">Histone methyltransferase that trimethylates 'Lys-20' of histone H4 to form H4K20me3.</text>
</comment>
<feature type="compositionally biased region" description="Low complexity" evidence="15">
    <location>
        <begin position="374"/>
        <end position="385"/>
    </location>
</feature>
<dbReference type="GO" id="GO:0005634">
    <property type="term" value="C:nucleus"/>
    <property type="evidence" value="ECO:0007669"/>
    <property type="project" value="UniProtKB-SubCell"/>
</dbReference>
<feature type="domain" description="SET" evidence="16">
    <location>
        <begin position="116"/>
        <end position="230"/>
    </location>
</feature>
<feature type="compositionally biased region" description="Low complexity" evidence="15">
    <location>
        <begin position="547"/>
        <end position="560"/>
    </location>
</feature>
<dbReference type="InterPro" id="IPR046341">
    <property type="entry name" value="SET_dom_sf"/>
</dbReference>
<keyword evidence="6" id="KW-0158">Chromosome</keyword>
<dbReference type="SUPFAM" id="SSF82199">
    <property type="entry name" value="SET domain"/>
    <property type="match status" value="1"/>
</dbReference>